<dbReference type="EMBL" id="UPXP01000011">
    <property type="protein sequence ID" value="VBB39160.1"/>
    <property type="molecule type" value="Genomic_DNA"/>
</dbReference>
<name>A0A652ZTQ3_9SPIR</name>
<feature type="domain" description="Transketolase-like pyrimidine-binding" evidence="4">
    <location>
        <begin position="5"/>
        <end position="170"/>
    </location>
</feature>
<evidence type="ECO:0000256" key="3">
    <source>
        <dbReference type="ARBA" id="ARBA00023052"/>
    </source>
</evidence>
<dbReference type="InterPro" id="IPR051157">
    <property type="entry name" value="PDH/Transketolase"/>
</dbReference>
<accession>A0A652ZTQ3</accession>
<reference evidence="5" key="1">
    <citation type="submission" date="2018-07" db="EMBL/GenBank/DDBJ databases">
        <authorList>
            <consortium name="Genoscope - CEA"/>
            <person name="William W."/>
        </authorList>
    </citation>
    <scope>NUCLEOTIDE SEQUENCE</scope>
    <source>
        <strain evidence="5">IK1</strain>
    </source>
</reference>
<dbReference type="InterPro" id="IPR005475">
    <property type="entry name" value="Transketolase-like_Pyr-bd"/>
</dbReference>
<dbReference type="SUPFAM" id="SSF52922">
    <property type="entry name" value="TK C-terminal domain-like"/>
    <property type="match status" value="1"/>
</dbReference>
<dbReference type="AlphaFoldDB" id="A0A652ZTQ3"/>
<protein>
    <submittedName>
        <fullName evidence="5">Putative transketolase C-terminal section</fullName>
        <ecNumber evidence="5">2.2.1.1</ecNumber>
    </submittedName>
</protein>
<dbReference type="PANTHER" id="PTHR43825:SF1">
    <property type="entry name" value="TRANSKETOLASE-LIKE PYRIMIDINE-BINDING DOMAIN-CONTAINING PROTEIN"/>
    <property type="match status" value="1"/>
</dbReference>
<dbReference type="PANTHER" id="PTHR43825">
    <property type="entry name" value="PYRUVATE DEHYDROGENASE E1 COMPONENT"/>
    <property type="match status" value="1"/>
</dbReference>
<dbReference type="Pfam" id="PF02779">
    <property type="entry name" value="Transket_pyr"/>
    <property type="match status" value="1"/>
</dbReference>
<keyword evidence="5" id="KW-0808">Transferase</keyword>
<evidence type="ECO:0000313" key="5">
    <source>
        <dbReference type="EMBL" id="VBB39160.1"/>
    </source>
</evidence>
<dbReference type="InterPro" id="IPR009014">
    <property type="entry name" value="Transketo_C/PFOR_II"/>
</dbReference>
<organism evidence="5">
    <name type="scientific">uncultured Spirochaetota bacterium</name>
    <dbReference type="NCBI Taxonomy" id="460511"/>
    <lineage>
        <taxon>Bacteria</taxon>
        <taxon>Pseudomonadati</taxon>
        <taxon>Spirochaetota</taxon>
        <taxon>environmental samples</taxon>
    </lineage>
</organism>
<evidence type="ECO:0000256" key="2">
    <source>
        <dbReference type="ARBA" id="ARBA00007131"/>
    </source>
</evidence>
<dbReference type="InterPro" id="IPR033248">
    <property type="entry name" value="Transketolase_C"/>
</dbReference>
<dbReference type="GO" id="GO:0004802">
    <property type="term" value="F:transketolase activity"/>
    <property type="evidence" value="ECO:0007669"/>
    <property type="project" value="UniProtKB-EC"/>
</dbReference>
<dbReference type="CDD" id="cd07033">
    <property type="entry name" value="TPP_PYR_DXS_TK_like"/>
    <property type="match status" value="1"/>
</dbReference>
<evidence type="ECO:0000256" key="1">
    <source>
        <dbReference type="ARBA" id="ARBA00001964"/>
    </source>
</evidence>
<keyword evidence="3" id="KW-0786">Thiamine pyrophosphate</keyword>
<comment type="similarity">
    <text evidence="2">Belongs to the transketolase family.</text>
</comment>
<dbReference type="SMART" id="SM00861">
    <property type="entry name" value="Transket_pyr"/>
    <property type="match status" value="1"/>
</dbReference>
<sequence length="313" mass="32675">MAESKSLRVAYGEALVELGAVNDKVVVLDADLAHATMTSLFQAKYPERFFNFGLAEANMMGAAAGMAHSGLIPFASTFALFGTGRAYEQIRNSIAYVGANVKFGLSHSGLSVGEDGGSHQSVEDIALMRVVPNMTIFVPCDSAETRKAVFAAAEIDGPVYIRVARPVVETFTGPDSPFIPGKANLLKEGKDICIVATGLMVKEALAAAGNLAGRGIKAGVLNVHTIKPFDSEAVLTAANRCGAVVSVEEHSVIGGLGSAVAETLAGKSSAAFCRLGIQDRFGQSGKPADLFKAYGLTPAHIEEACLRLLGRQV</sequence>
<evidence type="ECO:0000259" key="4">
    <source>
        <dbReference type="SMART" id="SM00861"/>
    </source>
</evidence>
<dbReference type="EC" id="2.2.1.1" evidence="5"/>
<dbReference type="Gene3D" id="3.40.50.920">
    <property type="match status" value="1"/>
</dbReference>
<gene>
    <name evidence="5" type="ORF">TRIP_E190078</name>
</gene>
<dbReference type="Pfam" id="PF02780">
    <property type="entry name" value="Transketolase_C"/>
    <property type="match status" value="1"/>
</dbReference>
<comment type="cofactor">
    <cofactor evidence="1">
        <name>thiamine diphosphate</name>
        <dbReference type="ChEBI" id="CHEBI:58937"/>
    </cofactor>
</comment>
<dbReference type="FunFam" id="3.40.50.970:FF:000129">
    <property type="entry name" value="Transketolase"/>
    <property type="match status" value="1"/>
</dbReference>
<proteinExistence type="inferred from homology"/>
<dbReference type="Gene3D" id="3.40.50.970">
    <property type="match status" value="1"/>
</dbReference>
<dbReference type="InterPro" id="IPR029061">
    <property type="entry name" value="THDP-binding"/>
</dbReference>
<dbReference type="SUPFAM" id="SSF52518">
    <property type="entry name" value="Thiamin diphosphate-binding fold (THDP-binding)"/>
    <property type="match status" value="1"/>
</dbReference>